<dbReference type="AlphaFoldDB" id="A0A1M7V069"/>
<dbReference type="RefSeq" id="WP_072775427.1">
    <property type="nucleotide sequence ID" value="NZ_FRDN01000031.1"/>
</dbReference>
<dbReference type="STRING" id="1121395.SAMN02745215_05422"/>
<evidence type="ECO:0000313" key="3">
    <source>
        <dbReference type="Proteomes" id="UP000184010"/>
    </source>
</evidence>
<keyword evidence="3" id="KW-1185">Reference proteome</keyword>
<dbReference type="Proteomes" id="UP000184010">
    <property type="component" value="Unassembled WGS sequence"/>
</dbReference>
<dbReference type="CDD" id="cd00085">
    <property type="entry name" value="HNHc"/>
    <property type="match status" value="1"/>
</dbReference>
<dbReference type="Gene3D" id="1.10.30.50">
    <property type="match status" value="1"/>
</dbReference>
<proteinExistence type="predicted"/>
<organism evidence="2 3">
    <name type="scientific">Desulfitobacterium chlororespirans DSM 11544</name>
    <dbReference type="NCBI Taxonomy" id="1121395"/>
    <lineage>
        <taxon>Bacteria</taxon>
        <taxon>Bacillati</taxon>
        <taxon>Bacillota</taxon>
        <taxon>Clostridia</taxon>
        <taxon>Eubacteriales</taxon>
        <taxon>Desulfitobacteriaceae</taxon>
        <taxon>Desulfitobacterium</taxon>
    </lineage>
</organism>
<reference evidence="3" key="1">
    <citation type="submission" date="2016-12" db="EMBL/GenBank/DDBJ databases">
        <authorList>
            <person name="Varghese N."/>
            <person name="Submissions S."/>
        </authorList>
    </citation>
    <scope>NUCLEOTIDE SEQUENCE [LARGE SCALE GENOMIC DNA]</scope>
    <source>
        <strain evidence="3">DSM 11544</strain>
    </source>
</reference>
<dbReference type="GO" id="GO:0003676">
    <property type="term" value="F:nucleic acid binding"/>
    <property type="evidence" value="ECO:0007669"/>
    <property type="project" value="InterPro"/>
</dbReference>
<dbReference type="Pfam" id="PF01844">
    <property type="entry name" value="HNH"/>
    <property type="match status" value="1"/>
</dbReference>
<accession>A0A1M7V069</accession>
<evidence type="ECO:0000313" key="2">
    <source>
        <dbReference type="EMBL" id="SHN88594.1"/>
    </source>
</evidence>
<dbReference type="GO" id="GO:0008270">
    <property type="term" value="F:zinc ion binding"/>
    <property type="evidence" value="ECO:0007669"/>
    <property type="project" value="InterPro"/>
</dbReference>
<dbReference type="SMART" id="SM00507">
    <property type="entry name" value="HNHc"/>
    <property type="match status" value="1"/>
</dbReference>
<sequence length="284" mass="32236">MTISDEIASEVLSKSARHCCVCRNFLPLKIQVHHIREQSDGGTNDFDNLMPICIQCHSDIHTIPHMTRKFTEKELKKCRDNVYDMVACGKLPATKPMTRNELEVVSSLLAYTLRNNKDEDNLSDEAIELLSIMLCERSPIFISKVPTIGEISNSDLCVLSIGSQQLFPKERQVGQYPKSIIELLARGLIQSKGNELEITEKGEKLVSKLVQTTATYTQKKVKCLKCGLHFIICTWERDRHDSSSIHCPECGQNESLFLVWTQQKFGFIFQDVPGKSTVYDVPRK</sequence>
<feature type="domain" description="HNH nuclease" evidence="1">
    <location>
        <begin position="7"/>
        <end position="58"/>
    </location>
</feature>
<gene>
    <name evidence="2" type="ORF">SAMN02745215_05422</name>
</gene>
<name>A0A1M7V069_9FIRM</name>
<evidence type="ECO:0000259" key="1">
    <source>
        <dbReference type="SMART" id="SM00507"/>
    </source>
</evidence>
<dbReference type="InterPro" id="IPR003615">
    <property type="entry name" value="HNH_nuc"/>
</dbReference>
<protein>
    <submittedName>
        <fullName evidence="2">HNH endonuclease</fullName>
    </submittedName>
</protein>
<dbReference type="EMBL" id="FRDN01000031">
    <property type="protein sequence ID" value="SHN88594.1"/>
    <property type="molecule type" value="Genomic_DNA"/>
</dbReference>
<keyword evidence="2" id="KW-0540">Nuclease</keyword>
<keyword evidence="2" id="KW-0378">Hydrolase</keyword>
<dbReference type="InterPro" id="IPR002711">
    <property type="entry name" value="HNH"/>
</dbReference>
<dbReference type="GO" id="GO:0004519">
    <property type="term" value="F:endonuclease activity"/>
    <property type="evidence" value="ECO:0007669"/>
    <property type="project" value="UniProtKB-KW"/>
</dbReference>
<keyword evidence="2" id="KW-0255">Endonuclease</keyword>